<dbReference type="Pfam" id="PF08544">
    <property type="entry name" value="GHMP_kinases_C"/>
    <property type="match status" value="1"/>
</dbReference>
<dbReference type="SUPFAM" id="SSF55060">
    <property type="entry name" value="GHMP Kinase, C-terminal domain"/>
    <property type="match status" value="1"/>
</dbReference>
<dbReference type="InterPro" id="IPR006204">
    <property type="entry name" value="GHMP_kinase_N_dom"/>
</dbReference>
<comment type="catalytic activity">
    <reaction evidence="10">
        <text>4-CDP-2-C-methyl-D-erythritol + ATP = 4-CDP-2-C-methyl-D-erythritol 2-phosphate + ADP + H(+)</text>
        <dbReference type="Rhea" id="RHEA:18437"/>
        <dbReference type="ChEBI" id="CHEBI:15378"/>
        <dbReference type="ChEBI" id="CHEBI:30616"/>
        <dbReference type="ChEBI" id="CHEBI:57823"/>
        <dbReference type="ChEBI" id="CHEBI:57919"/>
        <dbReference type="ChEBI" id="CHEBI:456216"/>
        <dbReference type="EC" id="2.7.1.148"/>
    </reaction>
</comment>
<dbReference type="Proteomes" id="UP001239019">
    <property type="component" value="Unassembled WGS sequence"/>
</dbReference>
<dbReference type="InterPro" id="IPR014721">
    <property type="entry name" value="Ribsml_uS5_D2-typ_fold_subgr"/>
</dbReference>
<keyword evidence="5 10" id="KW-0547">Nucleotide-binding</keyword>
<evidence type="ECO:0000313" key="14">
    <source>
        <dbReference type="Proteomes" id="UP001239019"/>
    </source>
</evidence>
<feature type="active site" evidence="10">
    <location>
        <position position="143"/>
    </location>
</feature>
<dbReference type="Pfam" id="PF00288">
    <property type="entry name" value="GHMP_kinases_N"/>
    <property type="match status" value="1"/>
</dbReference>
<name>A0ABU0W3Z3_9GAMM</name>
<evidence type="ECO:0000259" key="12">
    <source>
        <dbReference type="Pfam" id="PF08544"/>
    </source>
</evidence>
<comment type="function">
    <text evidence="10">Catalyzes the phosphorylation of the position 2 hydroxy group of 4-diphosphocytidyl-2C-methyl-D-erythritol.</text>
</comment>
<keyword evidence="6 10" id="KW-0418">Kinase</keyword>
<protein>
    <recommendedName>
        <fullName evidence="3 10">4-diphosphocytidyl-2-C-methyl-D-erythritol kinase</fullName>
        <shortName evidence="10">CMK</shortName>
        <ecNumber evidence="2 10">2.7.1.148</ecNumber>
    </recommendedName>
    <alternativeName>
        <fullName evidence="9 10">4-(cytidine-5'-diphospho)-2-C-methyl-D-erythritol kinase</fullName>
    </alternativeName>
</protein>
<dbReference type="SUPFAM" id="SSF54211">
    <property type="entry name" value="Ribosomal protein S5 domain 2-like"/>
    <property type="match status" value="1"/>
</dbReference>
<keyword evidence="7 10" id="KW-0067">ATP-binding</keyword>
<evidence type="ECO:0000256" key="8">
    <source>
        <dbReference type="ARBA" id="ARBA00023229"/>
    </source>
</evidence>
<sequence>MTALYQPAAGTWPAPAKLNLFLHVTGRREDGFHDLQTLFQFLDWGDQLRFELRDDGVLQRRGGLVDVPESDDLVIRAADALRRAAGRPALGAVVELDKKIPSQAGLGGGSSDAATVLVALNHLWGLAFSPSRLARIGLTLGADVPVFVRGRAAWAEGRGERLSEVDLPEPWYLVVRPDCAIATGALFAHPELRRDSPAIAMEDFLAGRSRNDFQPIARALHPPVAEALEWLSDLGEARLTGTGSCVFVALASRAAGETALKTLPGRWQAWLARGRNRSPLLDALAEQAG</sequence>
<dbReference type="HAMAP" id="MF_00061">
    <property type="entry name" value="IspE"/>
    <property type="match status" value="1"/>
</dbReference>
<comment type="pathway">
    <text evidence="10">Isoprenoid biosynthesis; isopentenyl diphosphate biosynthesis via DXP pathway; isopentenyl diphosphate from 1-deoxy-D-xylulose 5-phosphate: step 3/6.</text>
</comment>
<dbReference type="Gene3D" id="3.30.70.890">
    <property type="entry name" value="GHMP kinase, C-terminal domain"/>
    <property type="match status" value="1"/>
</dbReference>
<reference evidence="13 14" key="1">
    <citation type="submission" date="2023-08" db="EMBL/GenBank/DDBJ databases">
        <title>Whole-genome sequencing of halo(alkali)philic microorganisms from hypersaline lakes.</title>
        <authorList>
            <person name="Sorokin D.Y."/>
            <person name="Abbas B."/>
            <person name="Merkel A.Y."/>
        </authorList>
    </citation>
    <scope>NUCLEOTIDE SEQUENCE [LARGE SCALE GENOMIC DNA]</scope>
    <source>
        <strain evidence="13 14">AB-CW4</strain>
    </source>
</reference>
<keyword evidence="8 10" id="KW-0414">Isoprene biosynthesis</keyword>
<accession>A0ABU0W3Z3</accession>
<dbReference type="RefSeq" id="WP_306727215.1">
    <property type="nucleotide sequence ID" value="NZ_JAVDDT010000001.1"/>
</dbReference>
<evidence type="ECO:0000259" key="11">
    <source>
        <dbReference type="Pfam" id="PF00288"/>
    </source>
</evidence>
<evidence type="ECO:0000256" key="3">
    <source>
        <dbReference type="ARBA" id="ARBA00017473"/>
    </source>
</evidence>
<dbReference type="GO" id="GO:0050515">
    <property type="term" value="F:4-(cytidine 5'-diphospho)-2-C-methyl-D-erythritol kinase activity"/>
    <property type="evidence" value="ECO:0007669"/>
    <property type="project" value="UniProtKB-EC"/>
</dbReference>
<dbReference type="Gene3D" id="3.30.230.10">
    <property type="match status" value="1"/>
</dbReference>
<dbReference type="PANTHER" id="PTHR43527">
    <property type="entry name" value="4-DIPHOSPHOCYTIDYL-2-C-METHYL-D-ERYTHRITOL KINASE, CHLOROPLASTIC"/>
    <property type="match status" value="1"/>
</dbReference>
<evidence type="ECO:0000256" key="5">
    <source>
        <dbReference type="ARBA" id="ARBA00022741"/>
    </source>
</evidence>
<feature type="binding site" evidence="10">
    <location>
        <begin position="101"/>
        <end position="111"/>
    </location>
    <ligand>
        <name>ATP</name>
        <dbReference type="ChEBI" id="CHEBI:30616"/>
    </ligand>
</feature>
<evidence type="ECO:0000256" key="4">
    <source>
        <dbReference type="ARBA" id="ARBA00022679"/>
    </source>
</evidence>
<organism evidence="13 14">
    <name type="scientific">Natronospira bacteriovora</name>
    <dbReference type="NCBI Taxonomy" id="3069753"/>
    <lineage>
        <taxon>Bacteria</taxon>
        <taxon>Pseudomonadati</taxon>
        <taxon>Pseudomonadota</taxon>
        <taxon>Gammaproteobacteria</taxon>
        <taxon>Natronospirales</taxon>
        <taxon>Natronospiraceae</taxon>
        <taxon>Natronospira</taxon>
    </lineage>
</organism>
<dbReference type="EMBL" id="JAVDDT010000001">
    <property type="protein sequence ID" value="MDQ2068737.1"/>
    <property type="molecule type" value="Genomic_DNA"/>
</dbReference>
<dbReference type="InterPro" id="IPR020568">
    <property type="entry name" value="Ribosomal_Su5_D2-typ_SF"/>
</dbReference>
<dbReference type="EC" id="2.7.1.148" evidence="2 10"/>
<gene>
    <name evidence="10 13" type="primary">ispE</name>
    <name evidence="13" type="ORF">RBH19_02475</name>
</gene>
<feature type="domain" description="GHMP kinase C-terminal" evidence="12">
    <location>
        <begin position="206"/>
        <end position="263"/>
    </location>
</feature>
<proteinExistence type="inferred from homology"/>
<comment type="caution">
    <text evidence="13">The sequence shown here is derived from an EMBL/GenBank/DDBJ whole genome shotgun (WGS) entry which is preliminary data.</text>
</comment>
<evidence type="ECO:0000256" key="1">
    <source>
        <dbReference type="ARBA" id="ARBA00009684"/>
    </source>
</evidence>
<comment type="similarity">
    <text evidence="1 10">Belongs to the GHMP kinase family. IspE subfamily.</text>
</comment>
<dbReference type="InterPro" id="IPR004424">
    <property type="entry name" value="IspE"/>
</dbReference>
<evidence type="ECO:0000256" key="7">
    <source>
        <dbReference type="ARBA" id="ARBA00022840"/>
    </source>
</evidence>
<evidence type="ECO:0000256" key="9">
    <source>
        <dbReference type="ARBA" id="ARBA00032554"/>
    </source>
</evidence>
<dbReference type="PANTHER" id="PTHR43527:SF2">
    <property type="entry name" value="4-DIPHOSPHOCYTIDYL-2-C-METHYL-D-ERYTHRITOL KINASE, CHLOROPLASTIC"/>
    <property type="match status" value="1"/>
</dbReference>
<evidence type="ECO:0000256" key="6">
    <source>
        <dbReference type="ARBA" id="ARBA00022777"/>
    </source>
</evidence>
<feature type="domain" description="GHMP kinase N-terminal" evidence="11">
    <location>
        <begin position="73"/>
        <end position="150"/>
    </location>
</feature>
<evidence type="ECO:0000256" key="2">
    <source>
        <dbReference type="ARBA" id="ARBA00012052"/>
    </source>
</evidence>
<keyword evidence="14" id="KW-1185">Reference proteome</keyword>
<dbReference type="InterPro" id="IPR013750">
    <property type="entry name" value="GHMP_kinase_C_dom"/>
</dbReference>
<dbReference type="PIRSF" id="PIRSF010376">
    <property type="entry name" value="IspE"/>
    <property type="match status" value="1"/>
</dbReference>
<dbReference type="InterPro" id="IPR036554">
    <property type="entry name" value="GHMP_kinase_C_sf"/>
</dbReference>
<evidence type="ECO:0000256" key="10">
    <source>
        <dbReference type="HAMAP-Rule" id="MF_00061"/>
    </source>
</evidence>
<keyword evidence="4 10" id="KW-0808">Transferase</keyword>
<feature type="active site" evidence="10">
    <location>
        <position position="17"/>
    </location>
</feature>
<evidence type="ECO:0000313" key="13">
    <source>
        <dbReference type="EMBL" id="MDQ2068737.1"/>
    </source>
</evidence>
<dbReference type="NCBIfam" id="TIGR00154">
    <property type="entry name" value="ispE"/>
    <property type="match status" value="1"/>
</dbReference>